<reference evidence="1" key="2">
    <citation type="submission" date="2019-11" db="EMBL/GenBank/DDBJ databases">
        <title>Improved Assembly of Tolypothrix boutellei genome.</title>
        <authorList>
            <person name="Sarangi A.N."/>
            <person name="Mukherjee M."/>
            <person name="Ghosh S."/>
            <person name="Singh D."/>
            <person name="Das A."/>
            <person name="Kant S."/>
            <person name="Prusty A."/>
            <person name="Tripathy S."/>
        </authorList>
    </citation>
    <scope>NUCLEOTIDE SEQUENCE</scope>
    <source>
        <strain evidence="1">VB521301</strain>
    </source>
</reference>
<dbReference type="EMBL" id="JHEG04000001">
    <property type="protein sequence ID" value="KAF3891239.1"/>
    <property type="molecule type" value="Genomic_DNA"/>
</dbReference>
<dbReference type="Proteomes" id="UP000029738">
    <property type="component" value="Unassembled WGS sequence"/>
</dbReference>
<keyword evidence="2" id="KW-1185">Reference proteome</keyword>
<name>A0A8S9TJU1_9CYAN</name>
<accession>A0A8S9TJU1</accession>
<evidence type="ECO:0000313" key="1">
    <source>
        <dbReference type="EMBL" id="KAF3891239.1"/>
    </source>
</evidence>
<evidence type="ECO:0000313" key="2">
    <source>
        <dbReference type="Proteomes" id="UP000029738"/>
    </source>
</evidence>
<proteinExistence type="predicted"/>
<gene>
    <name evidence="1" type="ORF">DA73_0400031765</name>
</gene>
<dbReference type="RefSeq" id="WP_137986623.1">
    <property type="nucleotide sequence ID" value="NZ_JHEG04000001.1"/>
</dbReference>
<reference evidence="1" key="1">
    <citation type="journal article" date="2015" name="Genome Announc.">
        <title>Draft Genome Sequence of Tolypothrix boutellei Strain VB521301.</title>
        <authorList>
            <person name="Chandrababunaidu M.M."/>
            <person name="Singh D."/>
            <person name="Sen D."/>
            <person name="Bhan S."/>
            <person name="Das S."/>
            <person name="Gupta A."/>
            <person name="Adhikary S.P."/>
            <person name="Tripathy S."/>
        </authorList>
    </citation>
    <scope>NUCLEOTIDE SEQUENCE</scope>
    <source>
        <strain evidence="1">VB521301</strain>
    </source>
</reference>
<organism evidence="1 2">
    <name type="scientific">Tolypothrix bouteillei VB521301</name>
    <dbReference type="NCBI Taxonomy" id="1479485"/>
    <lineage>
        <taxon>Bacteria</taxon>
        <taxon>Bacillati</taxon>
        <taxon>Cyanobacteriota</taxon>
        <taxon>Cyanophyceae</taxon>
        <taxon>Nostocales</taxon>
        <taxon>Tolypothrichaceae</taxon>
        <taxon>Tolypothrix</taxon>
    </lineage>
</organism>
<dbReference type="AlphaFoldDB" id="A0A8S9TJU1"/>
<sequence length="32" mass="3917">MFLAFIPVIIDSCLKFWLFQDLQLIYSFNKYV</sequence>
<comment type="caution">
    <text evidence="1">The sequence shown here is derived from an EMBL/GenBank/DDBJ whole genome shotgun (WGS) entry which is preliminary data.</text>
</comment>
<protein>
    <submittedName>
        <fullName evidence="1">Uncharacterized protein</fullName>
    </submittedName>
</protein>